<proteinExistence type="predicted"/>
<feature type="transmembrane region" description="Helical" evidence="2">
    <location>
        <begin position="64"/>
        <end position="89"/>
    </location>
</feature>
<feature type="transmembrane region" description="Helical" evidence="2">
    <location>
        <begin position="95"/>
        <end position="117"/>
    </location>
</feature>
<keyword evidence="2" id="KW-0812">Transmembrane</keyword>
<name>A0A3N2CTZ2_9ACTN</name>
<sequence>MPRYRRLWSAVAGFVLALSCAGAGVAGPIVWYAFLFVTGACAAALLNAPSPLPGHRHRNSHATHAHVAGVGTARVAAWSGALLVAVAASMRLSPWLTVALGLVTCATHPAVASYLLAHHRRPTRVEHLTRRRPPTTTAKVTSPAETPASLVDPHHPDDSPDVDRLDTLVDAVYLEYLTNAELCLAWRQSYTWLQRAETTGQRSRVVACRERYLTELCRRDAAGVEAWLRGGGRAASGPDKSMGT</sequence>
<dbReference type="PROSITE" id="PS51257">
    <property type="entry name" value="PROKAR_LIPOPROTEIN"/>
    <property type="match status" value="1"/>
</dbReference>
<dbReference type="AlphaFoldDB" id="A0A3N2CTZ2"/>
<evidence type="ECO:0000256" key="2">
    <source>
        <dbReference type="SAM" id="Phobius"/>
    </source>
</evidence>
<accession>A0A3N2CTZ2</accession>
<organism evidence="3 4">
    <name type="scientific">Nocardioides aurantiacus</name>
    <dbReference type="NCBI Taxonomy" id="86796"/>
    <lineage>
        <taxon>Bacteria</taxon>
        <taxon>Bacillati</taxon>
        <taxon>Actinomycetota</taxon>
        <taxon>Actinomycetes</taxon>
        <taxon>Propionibacteriales</taxon>
        <taxon>Nocardioidaceae</taxon>
        <taxon>Nocardioides</taxon>
    </lineage>
</organism>
<evidence type="ECO:0000313" key="3">
    <source>
        <dbReference type="EMBL" id="ROR91013.1"/>
    </source>
</evidence>
<comment type="caution">
    <text evidence="3">The sequence shown here is derived from an EMBL/GenBank/DDBJ whole genome shotgun (WGS) entry which is preliminary data.</text>
</comment>
<dbReference type="Proteomes" id="UP000281738">
    <property type="component" value="Unassembled WGS sequence"/>
</dbReference>
<feature type="compositionally biased region" description="Basic and acidic residues" evidence="1">
    <location>
        <begin position="152"/>
        <end position="162"/>
    </location>
</feature>
<feature type="region of interest" description="Disordered" evidence="1">
    <location>
        <begin position="125"/>
        <end position="162"/>
    </location>
</feature>
<dbReference type="EMBL" id="RKHO01000001">
    <property type="protein sequence ID" value="ROR91013.1"/>
    <property type="molecule type" value="Genomic_DNA"/>
</dbReference>
<evidence type="ECO:0000256" key="1">
    <source>
        <dbReference type="SAM" id="MobiDB-lite"/>
    </source>
</evidence>
<protein>
    <submittedName>
        <fullName evidence="3">Uncharacterized protein</fullName>
    </submittedName>
</protein>
<keyword evidence="4" id="KW-1185">Reference proteome</keyword>
<feature type="compositionally biased region" description="Polar residues" evidence="1">
    <location>
        <begin position="134"/>
        <end position="144"/>
    </location>
</feature>
<keyword evidence="2" id="KW-0472">Membrane</keyword>
<evidence type="ECO:0000313" key="4">
    <source>
        <dbReference type="Proteomes" id="UP000281738"/>
    </source>
</evidence>
<keyword evidence="2" id="KW-1133">Transmembrane helix</keyword>
<feature type="transmembrane region" description="Helical" evidence="2">
    <location>
        <begin position="32"/>
        <end position="52"/>
    </location>
</feature>
<reference evidence="3 4" key="1">
    <citation type="submission" date="2018-11" db="EMBL/GenBank/DDBJ databases">
        <title>Sequencing the genomes of 1000 actinobacteria strains.</title>
        <authorList>
            <person name="Klenk H.-P."/>
        </authorList>
    </citation>
    <scope>NUCLEOTIDE SEQUENCE [LARGE SCALE GENOMIC DNA]</scope>
    <source>
        <strain evidence="3 4">DSM 12652</strain>
    </source>
</reference>
<gene>
    <name evidence="3" type="ORF">EDD33_1871</name>
</gene>